<organism evidence="1 2">
    <name type="scientific">Cinara cedri</name>
    <dbReference type="NCBI Taxonomy" id="506608"/>
    <lineage>
        <taxon>Eukaryota</taxon>
        <taxon>Metazoa</taxon>
        <taxon>Ecdysozoa</taxon>
        <taxon>Arthropoda</taxon>
        <taxon>Hexapoda</taxon>
        <taxon>Insecta</taxon>
        <taxon>Pterygota</taxon>
        <taxon>Neoptera</taxon>
        <taxon>Paraneoptera</taxon>
        <taxon>Hemiptera</taxon>
        <taxon>Sternorrhyncha</taxon>
        <taxon>Aphidomorpha</taxon>
        <taxon>Aphidoidea</taxon>
        <taxon>Aphididae</taxon>
        <taxon>Lachninae</taxon>
        <taxon>Cinara</taxon>
    </lineage>
</organism>
<dbReference type="Proteomes" id="UP000325440">
    <property type="component" value="Unassembled WGS sequence"/>
</dbReference>
<dbReference type="EMBL" id="CABPRJ010001922">
    <property type="protein sequence ID" value="VVC41603.1"/>
    <property type="molecule type" value="Genomic_DNA"/>
</dbReference>
<accession>A0A5E4N9W9</accession>
<reference evidence="1 2" key="1">
    <citation type="submission" date="2019-08" db="EMBL/GenBank/DDBJ databases">
        <authorList>
            <person name="Alioto T."/>
            <person name="Alioto T."/>
            <person name="Gomez Garrido J."/>
        </authorList>
    </citation>
    <scope>NUCLEOTIDE SEQUENCE [LARGE SCALE GENOMIC DNA]</scope>
</reference>
<dbReference type="AlphaFoldDB" id="A0A5E4N9W9"/>
<sequence length="120" mass="13910">MVWSLVLGSSGCGKTNLMYFLLVLLVDENGLRFENVNIHSKMLDQPKYKLLKQIINEIDGVQIFNFFKNDKVIPPEKVLPNSLFIMDNIIGEQQTVIKEYFSRGRYNNVDIFSSELFENT</sequence>
<name>A0A5E4N9W9_9HEMI</name>
<keyword evidence="2" id="KW-1185">Reference proteome</keyword>
<protein>
    <recommendedName>
        <fullName evidence="3">P-loop containing nucleoside triphosphate hydrolase</fullName>
    </recommendedName>
</protein>
<gene>
    <name evidence="1" type="ORF">CINCED_3A023643</name>
</gene>
<dbReference type="OrthoDB" id="8004631at2759"/>
<proteinExistence type="predicted"/>
<evidence type="ECO:0000313" key="1">
    <source>
        <dbReference type="EMBL" id="VVC41603.1"/>
    </source>
</evidence>
<evidence type="ECO:0008006" key="3">
    <source>
        <dbReference type="Google" id="ProtNLM"/>
    </source>
</evidence>
<evidence type="ECO:0000313" key="2">
    <source>
        <dbReference type="Proteomes" id="UP000325440"/>
    </source>
</evidence>